<evidence type="ECO:0000313" key="1">
    <source>
        <dbReference type="EMBL" id="VAW71477.1"/>
    </source>
</evidence>
<accession>A0A3B0Y7H4</accession>
<dbReference type="EMBL" id="UOFL01000022">
    <property type="protein sequence ID" value="VAW71477.1"/>
    <property type="molecule type" value="Genomic_DNA"/>
</dbReference>
<gene>
    <name evidence="1" type="ORF">MNBD_GAMMA12-3803</name>
</gene>
<name>A0A3B0Y7H4_9ZZZZ</name>
<organism evidence="1">
    <name type="scientific">hydrothermal vent metagenome</name>
    <dbReference type="NCBI Taxonomy" id="652676"/>
    <lineage>
        <taxon>unclassified sequences</taxon>
        <taxon>metagenomes</taxon>
        <taxon>ecological metagenomes</taxon>
    </lineage>
</organism>
<sequence>MHHLRSEISINLMSLIASRISNVFLGCSIWNIFHTKLILENYQHDNSSDRKPLPQIHHHQVLWLVKTNIIFRDRNE</sequence>
<reference evidence="1" key="1">
    <citation type="submission" date="2018-06" db="EMBL/GenBank/DDBJ databases">
        <authorList>
            <person name="Zhirakovskaya E."/>
        </authorList>
    </citation>
    <scope>NUCLEOTIDE SEQUENCE</scope>
</reference>
<protein>
    <submittedName>
        <fullName evidence="1">Uncharacterized protein</fullName>
    </submittedName>
</protein>
<dbReference type="AlphaFoldDB" id="A0A3B0Y7H4"/>
<proteinExistence type="predicted"/>